<dbReference type="PANTHER" id="PTHR31891">
    <property type="entry name" value="FORMAMIDASE C869.04-RELATED"/>
    <property type="match status" value="1"/>
</dbReference>
<dbReference type="NCBIfam" id="NF045496">
    <property type="entry name" value="FormamaseFmdA"/>
    <property type="match status" value="1"/>
</dbReference>
<dbReference type="STRING" id="45357.A0A2V1AXC7"/>
<dbReference type="GO" id="GO:0016811">
    <property type="term" value="F:hydrolase activity, acting on carbon-nitrogen (but not peptide) bonds, in linear amides"/>
    <property type="evidence" value="ECO:0007669"/>
    <property type="project" value="InterPro"/>
</dbReference>
<evidence type="ECO:0000313" key="1">
    <source>
        <dbReference type="EMBL" id="PVH22737.1"/>
    </source>
</evidence>
<dbReference type="PANTHER" id="PTHR31891:SF1">
    <property type="entry name" value="FORMAMIDASE C869.04-RELATED"/>
    <property type="match status" value="1"/>
</dbReference>
<evidence type="ECO:0000313" key="2">
    <source>
        <dbReference type="Proteomes" id="UP000244309"/>
    </source>
</evidence>
<dbReference type="InterPro" id="IPR054833">
    <property type="entry name" value="FormamaseFmdA"/>
</dbReference>
<name>A0A2V1AXC7_9ASCO</name>
<dbReference type="GeneID" id="37007786"/>
<dbReference type="InterPro" id="IPR004304">
    <property type="entry name" value="FmdA_AmdA"/>
</dbReference>
<dbReference type="Gene3D" id="2.60.120.580">
    <property type="entry name" value="Acetamidase/Formamidase-like domains"/>
    <property type="match status" value="2"/>
</dbReference>
<dbReference type="RefSeq" id="XP_025343677.1">
    <property type="nucleotide sequence ID" value="XM_025486127.1"/>
</dbReference>
<dbReference type="SUPFAM" id="SSF141130">
    <property type="entry name" value="Acetamidase/Formamidase-like"/>
    <property type="match status" value="1"/>
</dbReference>
<dbReference type="OrthoDB" id="9975579at2759"/>
<dbReference type="EMBL" id="PKFO01000010">
    <property type="protein sequence ID" value="PVH22737.1"/>
    <property type="molecule type" value="Genomic_DNA"/>
</dbReference>
<gene>
    <name evidence="1" type="ORF">CXQ85_002455</name>
</gene>
<dbReference type="VEuPathDB" id="FungiDB:CXQ85_002455"/>
<dbReference type="AlphaFoldDB" id="A0A2V1AXC7"/>
<comment type="caution">
    <text evidence="1">The sequence shown here is derived from an EMBL/GenBank/DDBJ whole genome shotgun (WGS) entry which is preliminary data.</text>
</comment>
<accession>A0A2V1AXC7</accession>
<organism evidence="1 2">
    <name type="scientific">Candidozyma haemuli</name>
    <dbReference type="NCBI Taxonomy" id="45357"/>
    <lineage>
        <taxon>Eukaryota</taxon>
        <taxon>Fungi</taxon>
        <taxon>Dikarya</taxon>
        <taxon>Ascomycota</taxon>
        <taxon>Saccharomycotina</taxon>
        <taxon>Pichiomycetes</taxon>
        <taxon>Metschnikowiaceae</taxon>
        <taxon>Candidozyma</taxon>
    </lineage>
</organism>
<sequence>MPVEAIKYVTKVDLSKSGDEQPQVHNRWHPDVPFTETIKPGEVVKAECLDWTGNQIGNNDSADDLRHVDLTRIHYLSGPYNVEGAEPGDALVVEIKDVQPLERQPWGYSGVFHKTNGGGFLDRFYEQCAKAIFDFNGIHATSRHIPHVKFTGLVHPGIMGTAPSAEVLKEWNTREKSLVDEIQSQHDTPVAQLPKTDGANCGSATGKLKDLIAKEGARTIPGRPEHGGNCDIKNLSRGSKCYFPVYVKGAKFSIGDLHFSQGDGEISFCGAIEMAGVVTLSFSIIKDGIKKMALKSPLFMPGDVQNHYGPSRFLTFEGFSVDEKGKQLHLCATTAYRQACIRVIEYLRRFGYNDYQIYIFLSCAPIEGHLAGVVDVPNACTTLGLPMDVFDFDVSPEAEIQKRDMGNCAFVSGYDHPVHFDFDSIREQK</sequence>
<dbReference type="Pfam" id="PF03069">
    <property type="entry name" value="FmdA_AmdA"/>
    <property type="match status" value="1"/>
</dbReference>
<proteinExistence type="predicted"/>
<evidence type="ECO:0008006" key="3">
    <source>
        <dbReference type="Google" id="ProtNLM"/>
    </source>
</evidence>
<keyword evidence="2" id="KW-1185">Reference proteome</keyword>
<reference evidence="1 2" key="1">
    <citation type="submission" date="2017-12" db="EMBL/GenBank/DDBJ databases">
        <title>Genome Sequence of a Multidrug-Resistant Candida haemulonii Isolate from a Patient with Chronic Leg Ulcers in Israel.</title>
        <authorList>
            <person name="Chow N.A."/>
            <person name="Gade L."/>
            <person name="Batra D."/>
            <person name="Rowe L.A."/>
            <person name="Ben-Ami R."/>
            <person name="Loparev V.N."/>
            <person name="Litvintseva A.P."/>
        </authorList>
    </citation>
    <scope>NUCLEOTIDE SEQUENCE [LARGE SCALE GENOMIC DNA]</scope>
    <source>
        <strain evidence="1 2">B11899</strain>
    </source>
</reference>
<dbReference type="Proteomes" id="UP000244309">
    <property type="component" value="Unassembled WGS sequence"/>
</dbReference>
<protein>
    <recommendedName>
        <fullName evidence="3">Formamidase</fullName>
    </recommendedName>
</protein>